<keyword evidence="3" id="KW-1185">Reference proteome</keyword>
<sequence length="369" mass="43071">MKKNIGLITWYGSKNYGTNVQVYALYKKIKELGYPCDLIAAFNSNNFSWKAHLRYVLSFFNFEETIKSVKAINDLKQKKILKFIQEDISIKHVYTRKQYKALLKNYPIFITGSDQIWNPFHLSEFYLLNFASSNKRIAYASSIGVKELPKNKIELYKKHISLFDHIGLREKTGCDLIGKLLNRQDIANVLDPTFLLTPQDWITFAQNAVIEFVTPQKYILCYLIGNRDNYEPQIIDIQERTGIQSLIIIQSAENRNFNIEGSIVYTNAGPKEFVWLIQHAELVCTDSFHATAISINLSIDFIEFLRFNNDDNKSQNSRIYDLLEHYQLQERIYTPHKDITQKIKYDPIKCILEKDRIDSMAYLINAIES</sequence>
<evidence type="ECO:0000259" key="1">
    <source>
        <dbReference type="Pfam" id="PF04230"/>
    </source>
</evidence>
<evidence type="ECO:0000313" key="2">
    <source>
        <dbReference type="EMBL" id="EIY46090.1"/>
    </source>
</evidence>
<dbReference type="RefSeq" id="WP_002561540.1">
    <property type="nucleotide sequence ID" value="NZ_JH724315.1"/>
</dbReference>
<dbReference type="InterPro" id="IPR007345">
    <property type="entry name" value="Polysacch_pyruvyl_Trfase"/>
</dbReference>
<name>I8X5E3_9BACE</name>
<dbReference type="EMBL" id="AGXS01000024">
    <property type="protein sequence ID" value="EIY46090.1"/>
    <property type="molecule type" value="Genomic_DNA"/>
</dbReference>
<dbReference type="eggNOG" id="COG2327">
    <property type="taxonomic scope" value="Bacteria"/>
</dbReference>
<reference evidence="2 3" key="1">
    <citation type="submission" date="2012-02" db="EMBL/GenBank/DDBJ databases">
        <title>The Genome Sequence of Bacteroides nordii CL02T12C05.</title>
        <authorList>
            <consortium name="The Broad Institute Genome Sequencing Platform"/>
            <person name="Earl A."/>
            <person name="Ward D."/>
            <person name="Feldgarden M."/>
            <person name="Gevers D."/>
            <person name="Zitomersky N.L."/>
            <person name="Coyne M.J."/>
            <person name="Comstock L.E."/>
            <person name="Young S.K."/>
            <person name="Zeng Q."/>
            <person name="Gargeya S."/>
            <person name="Fitzgerald M."/>
            <person name="Haas B."/>
            <person name="Abouelleil A."/>
            <person name="Alvarado L."/>
            <person name="Arachchi H.M."/>
            <person name="Berlin A."/>
            <person name="Chapman S.B."/>
            <person name="Gearin G."/>
            <person name="Goldberg J."/>
            <person name="Griggs A."/>
            <person name="Gujja S."/>
            <person name="Hansen M."/>
            <person name="Heiman D."/>
            <person name="Howarth C."/>
            <person name="Larimer J."/>
            <person name="Lui A."/>
            <person name="MacDonald P.J.P."/>
            <person name="McCowen C."/>
            <person name="Montmayeur A."/>
            <person name="Murphy C."/>
            <person name="Neiman D."/>
            <person name="Pearson M."/>
            <person name="Priest M."/>
            <person name="Roberts A."/>
            <person name="Saif S."/>
            <person name="Shea T."/>
            <person name="Sisk P."/>
            <person name="Stolte C."/>
            <person name="Sykes S."/>
            <person name="Wortman J."/>
            <person name="Nusbaum C."/>
            <person name="Birren B."/>
        </authorList>
    </citation>
    <scope>NUCLEOTIDE SEQUENCE [LARGE SCALE GENOMIC DNA]</scope>
    <source>
        <strain evidence="2 3">CL02T12C05</strain>
    </source>
</reference>
<feature type="domain" description="Polysaccharide pyruvyl transferase" evidence="1">
    <location>
        <begin position="15"/>
        <end position="301"/>
    </location>
</feature>
<dbReference type="Proteomes" id="UP000003089">
    <property type="component" value="Unassembled WGS sequence"/>
</dbReference>
<dbReference type="PATRIC" id="fig|997884.3.peg.3644"/>
<accession>I8X5E3</accession>
<proteinExistence type="predicted"/>
<evidence type="ECO:0000313" key="3">
    <source>
        <dbReference type="Proteomes" id="UP000003089"/>
    </source>
</evidence>
<dbReference type="Pfam" id="PF04230">
    <property type="entry name" value="PS_pyruv_trans"/>
    <property type="match status" value="1"/>
</dbReference>
<comment type="caution">
    <text evidence="2">The sequence shown here is derived from an EMBL/GenBank/DDBJ whole genome shotgun (WGS) entry which is preliminary data.</text>
</comment>
<gene>
    <name evidence="2" type="ORF">HMPREF1068_03557</name>
</gene>
<dbReference type="AlphaFoldDB" id="I8X5E3"/>
<dbReference type="HOGENOM" id="CLU_025617_1_0_10"/>
<organism evidence="2 3">
    <name type="scientific">Bacteroides nordii CL02T12C05</name>
    <dbReference type="NCBI Taxonomy" id="997884"/>
    <lineage>
        <taxon>Bacteria</taxon>
        <taxon>Pseudomonadati</taxon>
        <taxon>Bacteroidota</taxon>
        <taxon>Bacteroidia</taxon>
        <taxon>Bacteroidales</taxon>
        <taxon>Bacteroidaceae</taxon>
        <taxon>Bacteroides</taxon>
    </lineage>
</organism>
<dbReference type="STRING" id="997884.HMPREF1068_03557"/>
<protein>
    <recommendedName>
        <fullName evidence="1">Polysaccharide pyruvyl transferase domain-containing protein</fullName>
    </recommendedName>
</protein>